<evidence type="ECO:0000256" key="1">
    <source>
        <dbReference type="ARBA" id="ARBA00004502"/>
    </source>
</evidence>
<dbReference type="AlphaFoldDB" id="A0A8K1CF72"/>
<keyword evidence="4" id="KW-0378">Hydrolase</keyword>
<proteinExistence type="inferred from homology"/>
<dbReference type="PANTHER" id="PTHR13390:SF0">
    <property type="entry name" value="LIPID DROPLET-ASSOCIATED HYDROLASE"/>
    <property type="match status" value="1"/>
</dbReference>
<dbReference type="SUPFAM" id="SSF53474">
    <property type="entry name" value="alpha/beta-Hydrolases"/>
    <property type="match status" value="1"/>
</dbReference>
<dbReference type="GO" id="GO:0019915">
    <property type="term" value="P:lipid storage"/>
    <property type="evidence" value="ECO:0007669"/>
    <property type="project" value="InterPro"/>
</dbReference>
<gene>
    <name evidence="5" type="ORF">Poli38472_009705</name>
</gene>
<keyword evidence="3" id="KW-0551">Lipid droplet</keyword>
<evidence type="ECO:0000256" key="4">
    <source>
        <dbReference type="ARBA" id="ARBA00022801"/>
    </source>
</evidence>
<dbReference type="Pfam" id="PF10230">
    <property type="entry name" value="LIDHydrolase"/>
    <property type="match status" value="1"/>
</dbReference>
<evidence type="ECO:0000313" key="6">
    <source>
        <dbReference type="Proteomes" id="UP000794436"/>
    </source>
</evidence>
<dbReference type="Gene3D" id="3.40.50.1820">
    <property type="entry name" value="alpha/beta hydrolase"/>
    <property type="match status" value="1"/>
</dbReference>
<evidence type="ECO:0008006" key="7">
    <source>
        <dbReference type="Google" id="ProtNLM"/>
    </source>
</evidence>
<dbReference type="EMBL" id="SPLM01000074">
    <property type="protein sequence ID" value="TMW62212.1"/>
    <property type="molecule type" value="Genomic_DNA"/>
</dbReference>
<dbReference type="InterPro" id="IPR029058">
    <property type="entry name" value="AB_hydrolase_fold"/>
</dbReference>
<evidence type="ECO:0000256" key="3">
    <source>
        <dbReference type="ARBA" id="ARBA00022677"/>
    </source>
</evidence>
<dbReference type="GO" id="GO:0005811">
    <property type="term" value="C:lipid droplet"/>
    <property type="evidence" value="ECO:0007669"/>
    <property type="project" value="UniProtKB-SubCell"/>
</dbReference>
<comment type="caution">
    <text evidence="5">The sequence shown here is derived from an EMBL/GenBank/DDBJ whole genome shotgun (WGS) entry which is preliminary data.</text>
</comment>
<protein>
    <recommendedName>
        <fullName evidence="7">Lipid droplet-associated serine hydrolase</fullName>
    </recommendedName>
</protein>
<sequence length="367" mass="42451">MTLATSSAFELFLEKLRSPRFRVAAPLLVLAALRFFYHRQRRHLEQIRLHRHFTQALADGHGEDKALDHRAVEEWHDVGEGVEFGSIVYLPKPNRPRSNVLVLIVPGNPGMAHFYLPLMREIVRRHGTQHEVRAVTHAGHYMPWKNSGKVFDLEHQHEHKVTYLRQRFAENPDLKLIIIGHSIGSYLTLKIVEAFPNQVAKIVLMQPTIHHIGRSAKGLQLAPVFHHRQHSIKIVKLLEFLVPMALRRFLVRLAIGSHQEPVLHLASLALVNRHVFNNVLHMADQEMKTVGDMNEQLLREHEHKTLFVYSPIDGWVPNEFVQMFQLRLPRAGHRMVPQSHGFMMDDNGTRDMADHISQWIQDAMVTE</sequence>
<accession>A0A8K1CF72</accession>
<organism evidence="5 6">
    <name type="scientific">Pythium oligandrum</name>
    <name type="common">Mycoparasitic fungus</name>
    <dbReference type="NCBI Taxonomy" id="41045"/>
    <lineage>
        <taxon>Eukaryota</taxon>
        <taxon>Sar</taxon>
        <taxon>Stramenopiles</taxon>
        <taxon>Oomycota</taxon>
        <taxon>Peronosporomycetes</taxon>
        <taxon>Pythiales</taxon>
        <taxon>Pythiaceae</taxon>
        <taxon>Pythium</taxon>
    </lineage>
</organism>
<comment type="similarity">
    <text evidence="2">Belongs to the AB hydrolase superfamily. LDAH family.</text>
</comment>
<evidence type="ECO:0000256" key="2">
    <source>
        <dbReference type="ARBA" id="ARBA00008300"/>
    </source>
</evidence>
<reference evidence="5" key="1">
    <citation type="submission" date="2019-03" db="EMBL/GenBank/DDBJ databases">
        <title>Long read genome sequence of the mycoparasitic Pythium oligandrum ATCC 38472 isolated from sugarbeet rhizosphere.</title>
        <authorList>
            <person name="Gaulin E."/>
        </authorList>
    </citation>
    <scope>NUCLEOTIDE SEQUENCE</scope>
    <source>
        <strain evidence="5">ATCC 38472_TT</strain>
    </source>
</reference>
<dbReference type="PANTHER" id="PTHR13390">
    <property type="entry name" value="LIPASE"/>
    <property type="match status" value="1"/>
</dbReference>
<evidence type="ECO:0000313" key="5">
    <source>
        <dbReference type="EMBL" id="TMW62212.1"/>
    </source>
</evidence>
<dbReference type="InterPro" id="IPR019363">
    <property type="entry name" value="LDAH"/>
</dbReference>
<keyword evidence="6" id="KW-1185">Reference proteome</keyword>
<comment type="subcellular location">
    <subcellularLocation>
        <location evidence="1">Lipid droplet</location>
    </subcellularLocation>
</comment>
<dbReference type="Proteomes" id="UP000794436">
    <property type="component" value="Unassembled WGS sequence"/>
</dbReference>
<dbReference type="OrthoDB" id="448051at2759"/>
<dbReference type="GO" id="GO:0016298">
    <property type="term" value="F:lipase activity"/>
    <property type="evidence" value="ECO:0007669"/>
    <property type="project" value="InterPro"/>
</dbReference>
<name>A0A8K1CF72_PYTOL</name>